<dbReference type="PANTHER" id="PTHR24637:SF421">
    <property type="entry name" value="CUTICLE COLLAGEN DPY-2"/>
    <property type="match status" value="1"/>
</dbReference>
<evidence type="ECO:0000313" key="2">
    <source>
        <dbReference type="Ensembl" id="ENSHCOP00000027919.1"/>
    </source>
</evidence>
<dbReference type="InterPro" id="IPR008160">
    <property type="entry name" value="Collagen"/>
</dbReference>
<dbReference type="Proteomes" id="UP000264820">
    <property type="component" value="Unplaced"/>
</dbReference>
<reference evidence="2" key="2">
    <citation type="submission" date="2025-09" db="UniProtKB">
        <authorList>
            <consortium name="Ensembl"/>
        </authorList>
    </citation>
    <scope>IDENTIFICATION</scope>
</reference>
<feature type="compositionally biased region" description="Low complexity" evidence="1">
    <location>
        <begin position="126"/>
        <end position="136"/>
    </location>
</feature>
<evidence type="ECO:0000256" key="1">
    <source>
        <dbReference type="SAM" id="MobiDB-lite"/>
    </source>
</evidence>
<sequence>MVLCVYCSGFNQGPGAKGDPGFPGTQGFPGEPVRKFGSVLHLRKKGRSISVFFFFNGPIGIPGAPGFPGQKGDSYSDFRAGVKGEKGDTGYAGRPGQDGHPGSPGLLGLKGFSSDGDKGFPGPPGDLGRPGPQGYPGAVGYGPVGPTGTKGNLGVPGFPGLPGIPGDKGLPGVPGLPSIGLPGLPGQHGPPGPPGMKTVLTQGELRLNFFLYIMFRVMVAMDCRDARANQAFREMMELKGLEEILEFLAHQGTWDYQEIQGHQEKKVLADHVQMSWKSKTTQPQLSAASMLRSGNKGEIGRPGPPGNKGSCESLPGSVGPPGRDGAPGLPGKCPSPKRHYKQISHKLLFFSSLHIYNTWCSPDHHCVQSFHLPHPRTRWAVR</sequence>
<feature type="region of interest" description="Disordered" evidence="1">
    <location>
        <begin position="80"/>
        <end position="194"/>
    </location>
</feature>
<reference evidence="2" key="1">
    <citation type="submission" date="2025-08" db="UniProtKB">
        <authorList>
            <consortium name="Ensembl"/>
        </authorList>
    </citation>
    <scope>IDENTIFICATION</scope>
</reference>
<organism evidence="2 3">
    <name type="scientific">Hippocampus comes</name>
    <name type="common">Tiger tail seahorse</name>
    <dbReference type="NCBI Taxonomy" id="109280"/>
    <lineage>
        <taxon>Eukaryota</taxon>
        <taxon>Metazoa</taxon>
        <taxon>Chordata</taxon>
        <taxon>Craniata</taxon>
        <taxon>Vertebrata</taxon>
        <taxon>Euteleostomi</taxon>
        <taxon>Actinopterygii</taxon>
        <taxon>Neopterygii</taxon>
        <taxon>Teleostei</taxon>
        <taxon>Neoteleostei</taxon>
        <taxon>Acanthomorphata</taxon>
        <taxon>Syngnathiaria</taxon>
        <taxon>Syngnathiformes</taxon>
        <taxon>Syngnathoidei</taxon>
        <taxon>Syngnathidae</taxon>
        <taxon>Hippocampus</taxon>
    </lineage>
</organism>
<keyword evidence="3" id="KW-1185">Reference proteome</keyword>
<protein>
    <submittedName>
        <fullName evidence="2">Uncharacterized protein</fullName>
    </submittedName>
</protein>
<accession>A0A3Q2ZN61</accession>
<evidence type="ECO:0000313" key="3">
    <source>
        <dbReference type="Proteomes" id="UP000264820"/>
    </source>
</evidence>
<dbReference type="GeneTree" id="ENSGT00940000158302"/>
<dbReference type="AlphaFoldDB" id="A0A3Q2ZN61"/>
<dbReference type="Pfam" id="PF01391">
    <property type="entry name" value="Collagen"/>
    <property type="match status" value="1"/>
</dbReference>
<dbReference type="PANTHER" id="PTHR24637">
    <property type="entry name" value="COLLAGEN"/>
    <property type="match status" value="1"/>
</dbReference>
<proteinExistence type="predicted"/>
<name>A0A3Q2ZN61_HIPCM</name>
<feature type="compositionally biased region" description="Low complexity" evidence="1">
    <location>
        <begin position="170"/>
        <end position="187"/>
    </location>
</feature>
<feature type="region of interest" description="Disordered" evidence="1">
    <location>
        <begin position="293"/>
        <end position="337"/>
    </location>
</feature>
<dbReference type="Ensembl" id="ENSHCOT00000024549.1">
    <property type="protein sequence ID" value="ENSHCOP00000027919.1"/>
    <property type="gene ID" value="ENSHCOG00000020139.1"/>
</dbReference>
<dbReference type="STRING" id="109280.ENSHCOP00000027919"/>